<evidence type="ECO:0000313" key="3">
    <source>
        <dbReference type="Proteomes" id="UP000641803"/>
    </source>
</evidence>
<dbReference type="Gene3D" id="3.90.820.10">
    <property type="entry name" value="Structural Genomics, Unknown Function 30-nov-00 1gh9 Mol_id"/>
    <property type="match status" value="1"/>
</dbReference>
<dbReference type="PANTHER" id="PTHR38444">
    <property type="entry name" value="ENTEROBACTIN BIOSYNTHESIS PROTEIN YBDZ"/>
    <property type="match status" value="1"/>
</dbReference>
<dbReference type="SMART" id="SM00923">
    <property type="entry name" value="MbtH"/>
    <property type="match status" value="1"/>
</dbReference>
<dbReference type="RefSeq" id="WP_191796262.1">
    <property type="nucleotide sequence ID" value="NZ_JACSQQ010000016.1"/>
</dbReference>
<dbReference type="Proteomes" id="UP000641803">
    <property type="component" value="Unassembled WGS sequence"/>
</dbReference>
<reference evidence="2 3" key="1">
    <citation type="submission" date="2020-08" db="EMBL/GenBank/DDBJ databases">
        <title>A Genomic Blueprint of the Chicken Gut Microbiome.</title>
        <authorList>
            <person name="Gilroy R."/>
            <person name="Ravi A."/>
            <person name="Getino M."/>
            <person name="Pursley I."/>
            <person name="Horton D.L."/>
            <person name="Alikhan N.-F."/>
            <person name="Baker D."/>
            <person name="Gharbi K."/>
            <person name="Hall N."/>
            <person name="Watson M."/>
            <person name="Adriaenssens E.M."/>
            <person name="Foster-Nyarko E."/>
            <person name="Jarju S."/>
            <person name="Secka A."/>
            <person name="Antonio M."/>
            <person name="Oren A."/>
            <person name="Chaudhuri R."/>
            <person name="La Ragione R.M."/>
            <person name="Hildebrand F."/>
            <person name="Pallen M.J."/>
        </authorList>
    </citation>
    <scope>NUCLEOTIDE SEQUENCE [LARGE SCALE GENOMIC DNA]</scope>
    <source>
        <strain evidence="2 3">Sa4CUA1</strain>
    </source>
</reference>
<protein>
    <submittedName>
        <fullName evidence="2">MbtH family protein</fullName>
    </submittedName>
</protein>
<dbReference type="InterPro" id="IPR038020">
    <property type="entry name" value="MbtH-like_sf"/>
</dbReference>
<dbReference type="PANTHER" id="PTHR38444:SF1">
    <property type="entry name" value="ENTEROBACTIN BIOSYNTHESIS PROTEIN YBDZ"/>
    <property type="match status" value="1"/>
</dbReference>
<dbReference type="Pfam" id="PF03621">
    <property type="entry name" value="MbtH"/>
    <property type="match status" value="1"/>
</dbReference>
<comment type="caution">
    <text evidence="2">The sequence shown here is derived from an EMBL/GenBank/DDBJ whole genome shotgun (WGS) entry which is preliminary data.</text>
</comment>
<sequence>MNPFDDSEGTFLVLVNDEQQHSLWPEFAAVPPGWDVVLGASTRAVALAYVDAHWTDLRPASLRRELDGAAPSGPRTTTTAT</sequence>
<accession>A0ABR8RT13</accession>
<feature type="domain" description="MbtH-like" evidence="1">
    <location>
        <begin position="2"/>
        <end position="52"/>
    </location>
</feature>
<dbReference type="EMBL" id="JACSQQ010000016">
    <property type="protein sequence ID" value="MBD7950908.1"/>
    <property type="molecule type" value="Genomic_DNA"/>
</dbReference>
<dbReference type="InterPro" id="IPR037407">
    <property type="entry name" value="MLP_fam"/>
</dbReference>
<keyword evidence="3" id="KW-1185">Reference proteome</keyword>
<dbReference type="SUPFAM" id="SSF160582">
    <property type="entry name" value="MbtH-like"/>
    <property type="match status" value="1"/>
</dbReference>
<proteinExistence type="predicted"/>
<organism evidence="2 3">
    <name type="scientific">Oerskovia rustica</name>
    <dbReference type="NCBI Taxonomy" id="2762237"/>
    <lineage>
        <taxon>Bacteria</taxon>
        <taxon>Bacillati</taxon>
        <taxon>Actinomycetota</taxon>
        <taxon>Actinomycetes</taxon>
        <taxon>Micrococcales</taxon>
        <taxon>Cellulomonadaceae</taxon>
        <taxon>Oerskovia</taxon>
    </lineage>
</organism>
<gene>
    <name evidence="2" type="ORF">H9652_10885</name>
</gene>
<dbReference type="InterPro" id="IPR005153">
    <property type="entry name" value="MbtH-like_dom"/>
</dbReference>
<evidence type="ECO:0000313" key="2">
    <source>
        <dbReference type="EMBL" id="MBD7950908.1"/>
    </source>
</evidence>
<evidence type="ECO:0000259" key="1">
    <source>
        <dbReference type="SMART" id="SM00923"/>
    </source>
</evidence>
<name>A0ABR8RT13_9CELL</name>